<dbReference type="OrthoDB" id="2891670at2759"/>
<feature type="region of interest" description="Disordered" evidence="1">
    <location>
        <begin position="188"/>
        <end position="208"/>
    </location>
</feature>
<evidence type="ECO:0000313" key="3">
    <source>
        <dbReference type="Proteomes" id="UP000053647"/>
    </source>
</evidence>
<gene>
    <name evidence="2" type="ORF">PAXINDRAFT_100837</name>
</gene>
<dbReference type="HOGENOM" id="CLU_642661_0_0_1"/>
<evidence type="ECO:0000313" key="2">
    <source>
        <dbReference type="EMBL" id="KIJ13125.1"/>
    </source>
</evidence>
<name>A0A0C9TC37_PAXIN</name>
<protein>
    <submittedName>
        <fullName evidence="2">Uncharacterized protein</fullName>
    </submittedName>
</protein>
<sequence length="427" mass="46667">MERLSWDPTDSPIRSQEARCPTLLPPRSPALKPLETAAIKMQTLTETMRDNANSSEKSTGATREESYTQDERNVQTLMETIQDDANSSEQSTGVTQEEPYTQDEINVLRKRDLVQLIERQPEKWPHKYVKPAHSTVNALKSSLLDLGCGFTKTVLYDIAADEGNSTVTGGEGDVVNMTDNAELQLEHRDDRDGGELSPDGQEHPIDELGDDRQFVQIFIDDCRPTAANPQTSCGVHLTEVGPEGCSENQWHVGTGELLQQLQRSSGAIEGTGPFRLAYPDPLNEAYSRCFLSMQPGQQVLGSTPDLSVLAITDDGAGNHFISLTVQQPQVTQSAVPSTAVQPSAGGSRAGTSSVVTADRAEALSRQTQWLKAKALNCPGYNAFRTAQHRSVTNTEIVASWRFAADFVSAYNKTSSDRMGIHGVFNKK</sequence>
<accession>A0A0C9TC37</accession>
<dbReference type="Proteomes" id="UP000053647">
    <property type="component" value="Unassembled WGS sequence"/>
</dbReference>
<reference evidence="2 3" key="1">
    <citation type="submission" date="2014-06" db="EMBL/GenBank/DDBJ databases">
        <authorList>
            <consortium name="DOE Joint Genome Institute"/>
            <person name="Kuo A."/>
            <person name="Kohler A."/>
            <person name="Nagy L.G."/>
            <person name="Floudas D."/>
            <person name="Copeland A."/>
            <person name="Barry K.W."/>
            <person name="Cichocki N."/>
            <person name="Veneault-Fourrey C."/>
            <person name="LaButti K."/>
            <person name="Lindquist E.A."/>
            <person name="Lipzen A."/>
            <person name="Lundell T."/>
            <person name="Morin E."/>
            <person name="Murat C."/>
            <person name="Sun H."/>
            <person name="Tunlid A."/>
            <person name="Henrissat B."/>
            <person name="Grigoriev I.V."/>
            <person name="Hibbett D.S."/>
            <person name="Martin F."/>
            <person name="Nordberg H.P."/>
            <person name="Cantor M.N."/>
            <person name="Hua S.X."/>
        </authorList>
    </citation>
    <scope>NUCLEOTIDE SEQUENCE [LARGE SCALE GENOMIC DNA]</scope>
    <source>
        <strain evidence="2 3">ATCC 200175</strain>
    </source>
</reference>
<evidence type="ECO:0000256" key="1">
    <source>
        <dbReference type="SAM" id="MobiDB-lite"/>
    </source>
</evidence>
<organism evidence="2 3">
    <name type="scientific">Paxillus involutus ATCC 200175</name>
    <dbReference type="NCBI Taxonomy" id="664439"/>
    <lineage>
        <taxon>Eukaryota</taxon>
        <taxon>Fungi</taxon>
        <taxon>Dikarya</taxon>
        <taxon>Basidiomycota</taxon>
        <taxon>Agaricomycotina</taxon>
        <taxon>Agaricomycetes</taxon>
        <taxon>Agaricomycetidae</taxon>
        <taxon>Boletales</taxon>
        <taxon>Paxilineae</taxon>
        <taxon>Paxillaceae</taxon>
        <taxon>Paxillus</taxon>
    </lineage>
</organism>
<proteinExistence type="predicted"/>
<feature type="region of interest" description="Disordered" evidence="1">
    <location>
        <begin position="334"/>
        <end position="353"/>
    </location>
</feature>
<dbReference type="EMBL" id="KN819355">
    <property type="protein sequence ID" value="KIJ13125.1"/>
    <property type="molecule type" value="Genomic_DNA"/>
</dbReference>
<feature type="compositionally biased region" description="Basic and acidic residues" evidence="1">
    <location>
        <begin position="62"/>
        <end position="71"/>
    </location>
</feature>
<dbReference type="AlphaFoldDB" id="A0A0C9TC37"/>
<reference evidence="3" key="2">
    <citation type="submission" date="2015-01" db="EMBL/GenBank/DDBJ databases">
        <title>Evolutionary Origins and Diversification of the Mycorrhizal Mutualists.</title>
        <authorList>
            <consortium name="DOE Joint Genome Institute"/>
            <consortium name="Mycorrhizal Genomics Consortium"/>
            <person name="Kohler A."/>
            <person name="Kuo A."/>
            <person name="Nagy L.G."/>
            <person name="Floudas D."/>
            <person name="Copeland A."/>
            <person name="Barry K.W."/>
            <person name="Cichocki N."/>
            <person name="Veneault-Fourrey C."/>
            <person name="LaButti K."/>
            <person name="Lindquist E.A."/>
            <person name="Lipzen A."/>
            <person name="Lundell T."/>
            <person name="Morin E."/>
            <person name="Murat C."/>
            <person name="Riley R."/>
            <person name="Ohm R."/>
            <person name="Sun H."/>
            <person name="Tunlid A."/>
            <person name="Henrissat B."/>
            <person name="Grigoriev I.V."/>
            <person name="Hibbett D.S."/>
            <person name="Martin F."/>
        </authorList>
    </citation>
    <scope>NUCLEOTIDE SEQUENCE [LARGE SCALE GENOMIC DNA]</scope>
    <source>
        <strain evidence="3">ATCC 200175</strain>
    </source>
</reference>
<feature type="region of interest" description="Disordered" evidence="1">
    <location>
        <begin position="1"/>
        <end position="71"/>
    </location>
</feature>
<feature type="compositionally biased region" description="Polar residues" evidence="1">
    <location>
        <begin position="42"/>
        <end position="61"/>
    </location>
</feature>
<keyword evidence="3" id="KW-1185">Reference proteome</keyword>